<feature type="compositionally biased region" description="Basic and acidic residues" evidence="1">
    <location>
        <begin position="1"/>
        <end position="13"/>
    </location>
</feature>
<gene>
    <name evidence="2" type="ORF">N7517_008161</name>
</gene>
<dbReference type="Proteomes" id="UP001147752">
    <property type="component" value="Unassembled WGS sequence"/>
</dbReference>
<organism evidence="2 3">
    <name type="scientific">Penicillium concentricum</name>
    <dbReference type="NCBI Taxonomy" id="293559"/>
    <lineage>
        <taxon>Eukaryota</taxon>
        <taxon>Fungi</taxon>
        <taxon>Dikarya</taxon>
        <taxon>Ascomycota</taxon>
        <taxon>Pezizomycotina</taxon>
        <taxon>Eurotiomycetes</taxon>
        <taxon>Eurotiomycetidae</taxon>
        <taxon>Eurotiales</taxon>
        <taxon>Aspergillaceae</taxon>
        <taxon>Penicillium</taxon>
    </lineage>
</organism>
<name>A0A9W9V3L5_9EURO</name>
<evidence type="ECO:0000313" key="2">
    <source>
        <dbReference type="EMBL" id="KAJ5365275.1"/>
    </source>
</evidence>
<feature type="region of interest" description="Disordered" evidence="1">
    <location>
        <begin position="1"/>
        <end position="68"/>
    </location>
</feature>
<feature type="region of interest" description="Disordered" evidence="1">
    <location>
        <begin position="74"/>
        <end position="93"/>
    </location>
</feature>
<comment type="caution">
    <text evidence="2">The sequence shown here is derived from an EMBL/GenBank/DDBJ whole genome shotgun (WGS) entry which is preliminary data.</text>
</comment>
<proteinExistence type="predicted"/>
<dbReference type="GeneID" id="81465074"/>
<evidence type="ECO:0000256" key="1">
    <source>
        <dbReference type="SAM" id="MobiDB-lite"/>
    </source>
</evidence>
<dbReference type="AlphaFoldDB" id="A0A9W9V3L5"/>
<feature type="compositionally biased region" description="Polar residues" evidence="1">
    <location>
        <begin position="52"/>
        <end position="61"/>
    </location>
</feature>
<dbReference type="EMBL" id="JAPZBT010000003">
    <property type="protein sequence ID" value="KAJ5365275.1"/>
    <property type="molecule type" value="Genomic_DNA"/>
</dbReference>
<sequence length="130" mass="14050">MVGKMESQDEGKPGRGQARTRASQDEGKPGRGQARTRASQDEGRPGRGKARTNPTMANQAHQLLYLAKNGPTVIRPSISDMQSSQLQRSNPTTSIESIISPDLYPVAAPIKKISTRLLSGEERQKALVGI</sequence>
<accession>A0A9W9V3L5</accession>
<evidence type="ECO:0000313" key="3">
    <source>
        <dbReference type="Proteomes" id="UP001147752"/>
    </source>
</evidence>
<reference evidence="2" key="2">
    <citation type="journal article" date="2023" name="IMA Fungus">
        <title>Comparative genomic study of the Penicillium genus elucidates a diverse pangenome and 15 lateral gene transfer events.</title>
        <authorList>
            <person name="Petersen C."/>
            <person name="Sorensen T."/>
            <person name="Nielsen M.R."/>
            <person name="Sondergaard T.E."/>
            <person name="Sorensen J.L."/>
            <person name="Fitzpatrick D.A."/>
            <person name="Frisvad J.C."/>
            <person name="Nielsen K.L."/>
        </authorList>
    </citation>
    <scope>NUCLEOTIDE SEQUENCE</scope>
    <source>
        <strain evidence="2">IBT 3081</strain>
    </source>
</reference>
<dbReference type="RefSeq" id="XP_056576742.1">
    <property type="nucleotide sequence ID" value="XM_056725891.1"/>
</dbReference>
<reference evidence="2" key="1">
    <citation type="submission" date="2022-12" db="EMBL/GenBank/DDBJ databases">
        <authorList>
            <person name="Petersen C."/>
        </authorList>
    </citation>
    <scope>NUCLEOTIDE SEQUENCE</scope>
    <source>
        <strain evidence="2">IBT 3081</strain>
    </source>
</reference>
<keyword evidence="3" id="KW-1185">Reference proteome</keyword>
<protein>
    <submittedName>
        <fullName evidence="2">Uncharacterized protein</fullName>
    </submittedName>
</protein>
<feature type="compositionally biased region" description="Polar residues" evidence="1">
    <location>
        <begin position="79"/>
        <end position="93"/>
    </location>
</feature>